<proteinExistence type="predicted"/>
<sequence length="96" mass="11167">MLFENLMTFFNYRINSIYRPDYRKGLDIVSIITVLPETGCYKLDVLARRFSALSQVLGSHDRVEETLLEGIFPRASLYQNQREFDTRKPGASWSVT</sequence>
<protein>
    <submittedName>
        <fullName evidence="1">Uncharacterized protein</fullName>
    </submittedName>
</protein>
<evidence type="ECO:0000313" key="1">
    <source>
        <dbReference type="EMBL" id="GFR74973.1"/>
    </source>
</evidence>
<dbReference type="AlphaFoldDB" id="A0AAV4FQG0"/>
<accession>A0AAV4FQG0</accession>
<comment type="caution">
    <text evidence="1">The sequence shown here is derived from an EMBL/GenBank/DDBJ whole genome shotgun (WGS) entry which is preliminary data.</text>
</comment>
<keyword evidence="2" id="KW-1185">Reference proteome</keyword>
<gene>
    <name evidence="1" type="ORF">ElyMa_002176800</name>
</gene>
<dbReference type="Proteomes" id="UP000762676">
    <property type="component" value="Unassembled WGS sequence"/>
</dbReference>
<organism evidence="1 2">
    <name type="scientific">Elysia marginata</name>
    <dbReference type="NCBI Taxonomy" id="1093978"/>
    <lineage>
        <taxon>Eukaryota</taxon>
        <taxon>Metazoa</taxon>
        <taxon>Spiralia</taxon>
        <taxon>Lophotrochozoa</taxon>
        <taxon>Mollusca</taxon>
        <taxon>Gastropoda</taxon>
        <taxon>Heterobranchia</taxon>
        <taxon>Euthyneura</taxon>
        <taxon>Panpulmonata</taxon>
        <taxon>Sacoglossa</taxon>
        <taxon>Placobranchoidea</taxon>
        <taxon>Plakobranchidae</taxon>
        <taxon>Elysia</taxon>
    </lineage>
</organism>
<name>A0AAV4FQG0_9GAST</name>
<dbReference type="EMBL" id="BMAT01004516">
    <property type="protein sequence ID" value="GFR74973.1"/>
    <property type="molecule type" value="Genomic_DNA"/>
</dbReference>
<evidence type="ECO:0000313" key="2">
    <source>
        <dbReference type="Proteomes" id="UP000762676"/>
    </source>
</evidence>
<reference evidence="1 2" key="1">
    <citation type="journal article" date="2021" name="Elife">
        <title>Chloroplast acquisition without the gene transfer in kleptoplastic sea slugs, Plakobranchus ocellatus.</title>
        <authorList>
            <person name="Maeda T."/>
            <person name="Takahashi S."/>
            <person name="Yoshida T."/>
            <person name="Shimamura S."/>
            <person name="Takaki Y."/>
            <person name="Nagai Y."/>
            <person name="Toyoda A."/>
            <person name="Suzuki Y."/>
            <person name="Arimoto A."/>
            <person name="Ishii H."/>
            <person name="Satoh N."/>
            <person name="Nishiyama T."/>
            <person name="Hasebe M."/>
            <person name="Maruyama T."/>
            <person name="Minagawa J."/>
            <person name="Obokata J."/>
            <person name="Shigenobu S."/>
        </authorList>
    </citation>
    <scope>NUCLEOTIDE SEQUENCE [LARGE SCALE GENOMIC DNA]</scope>
</reference>